<evidence type="ECO:0000256" key="1">
    <source>
        <dbReference type="SAM" id="MobiDB-lite"/>
    </source>
</evidence>
<name>A0A9P5UCM5_9AGAR</name>
<feature type="region of interest" description="Disordered" evidence="1">
    <location>
        <begin position="921"/>
        <end position="950"/>
    </location>
</feature>
<protein>
    <recommendedName>
        <fullName evidence="2">C2H2-type domain-containing protein</fullName>
    </recommendedName>
</protein>
<evidence type="ECO:0000259" key="2">
    <source>
        <dbReference type="SMART" id="SM00355"/>
    </source>
</evidence>
<dbReference type="Proteomes" id="UP000772434">
    <property type="component" value="Unassembled WGS sequence"/>
</dbReference>
<dbReference type="InterPro" id="IPR021842">
    <property type="entry name" value="DUF3435"/>
</dbReference>
<keyword evidence="4" id="KW-1185">Reference proteome</keyword>
<evidence type="ECO:0000313" key="4">
    <source>
        <dbReference type="Proteomes" id="UP000772434"/>
    </source>
</evidence>
<organism evidence="3 4">
    <name type="scientific">Rhodocollybia butyracea</name>
    <dbReference type="NCBI Taxonomy" id="206335"/>
    <lineage>
        <taxon>Eukaryota</taxon>
        <taxon>Fungi</taxon>
        <taxon>Dikarya</taxon>
        <taxon>Basidiomycota</taxon>
        <taxon>Agaricomycotina</taxon>
        <taxon>Agaricomycetes</taxon>
        <taxon>Agaricomycetidae</taxon>
        <taxon>Agaricales</taxon>
        <taxon>Marasmiineae</taxon>
        <taxon>Omphalotaceae</taxon>
        <taxon>Rhodocollybia</taxon>
    </lineage>
</organism>
<feature type="domain" description="C2H2-type" evidence="2">
    <location>
        <begin position="867"/>
        <end position="892"/>
    </location>
</feature>
<accession>A0A9P5UCM5</accession>
<evidence type="ECO:0000313" key="3">
    <source>
        <dbReference type="EMBL" id="KAF9074299.1"/>
    </source>
</evidence>
<gene>
    <name evidence="3" type="ORF">BDP27DRAFT_1444170</name>
</gene>
<dbReference type="SMART" id="SM00355">
    <property type="entry name" value="ZnF_C2H2"/>
    <property type="match status" value="2"/>
</dbReference>
<comment type="caution">
    <text evidence="3">The sequence shown here is derived from an EMBL/GenBank/DDBJ whole genome shotgun (WGS) entry which is preliminary data.</text>
</comment>
<sequence>MALSGLRTSSKRSNAEILKERLNENENLRALHDQDLDTFHYRQIAAPTQQHHNNVKRHYKDYAEEEKAKGREAHSEVVIGSQIPPLKYIKGFALYLASALQGKSSAYIRLKSLKSYMTTFLALWPRYAGSVVPKELRNQIWAFVSSEDLLKVVPLSTGRRAMKSIEPRCLQIICETVYSSRGIFRTNRMRSQLAFLILFSTASASRPGAVVESKCYVDSNEALKWGNFTFHVIPNSDDPYHPWLLVQIRSTLIKGHRTNDAIFQDLLFHPDLNKNDRLTCAILPLMHLAFEDNIFKNVQCIEEIMSPGIPPKNMFKLQLRDEVKEQVVLRAEVKTLDGFKISNLKALKYDRYMHLLRKLSIAAGFQEPLTPYDMRGSQGNKADAALGQNMCKMLMTHDPKSVDKYCSRTLTTDLSAIANRRDQEENVTAYMRSATSISARLDQHAPKKLSLQQRHDLLSEPLLVQLRREKAEELEKITELQLQLASADEPLQSQIETAIASHRKDSATLAKKHELIYVRESRFRIKEFRQEFFKDADVRELSGQSSVNTPSLLTLRQKEDPALTAGFMELLQNLSSEIPSDDFSVLVNSLLSQPEQVLSLEYYPGERPTDDNNCPVCEKSLAAANLRAGVRPGSHIHKCIGEREAKIASERLAEMFTPRSCAYGGCSHATRQTVFSTRSEYLTHINIHINALQVLSSKPLALAVCRMKEHRNTCNEEEADDWPTHFAECHAINVLQTVETCYCVMCAIWISDDIGDGQVHEVHHTLHYEALFEAYSLRSKEDKAMLPIGVTEIDGYIEYEHGSGFNGKHPEFHGYLVSGVALAPAFCPFCIFDEFLPMQRRMTQYVETRIFVKHLGTHTSNLEDTENFCPVPSCGEHTFTKFDLITHLISSHRVPAAGSAKHVNVRRLRLLASSSVPTKRASDAADNIMDDEEPDVRPKKTKTSKKSRSHEDGYYCYGCRDYVKDIDAHLSRPARSEKAKKCRTIHEYAKMTDSDRGPKVNWVSPT</sequence>
<dbReference type="PANTHER" id="PTHR37535:SF3">
    <property type="entry name" value="FLUG DOMAIN-CONTAINING PROTEIN"/>
    <property type="match status" value="1"/>
</dbReference>
<dbReference type="Pfam" id="PF11917">
    <property type="entry name" value="DUF3435"/>
    <property type="match status" value="1"/>
</dbReference>
<reference evidence="3" key="1">
    <citation type="submission" date="2020-11" db="EMBL/GenBank/DDBJ databases">
        <authorList>
            <consortium name="DOE Joint Genome Institute"/>
            <person name="Ahrendt S."/>
            <person name="Riley R."/>
            <person name="Andreopoulos W."/>
            <person name="Labutti K."/>
            <person name="Pangilinan J."/>
            <person name="Ruiz-Duenas F.J."/>
            <person name="Barrasa J.M."/>
            <person name="Sanchez-Garcia M."/>
            <person name="Camarero S."/>
            <person name="Miyauchi S."/>
            <person name="Serrano A."/>
            <person name="Linde D."/>
            <person name="Babiker R."/>
            <person name="Drula E."/>
            <person name="Ayuso-Fernandez I."/>
            <person name="Pacheco R."/>
            <person name="Padilla G."/>
            <person name="Ferreira P."/>
            <person name="Barriuso J."/>
            <person name="Kellner H."/>
            <person name="Castanera R."/>
            <person name="Alfaro M."/>
            <person name="Ramirez L."/>
            <person name="Pisabarro A.G."/>
            <person name="Kuo A."/>
            <person name="Tritt A."/>
            <person name="Lipzen A."/>
            <person name="He G."/>
            <person name="Yan M."/>
            <person name="Ng V."/>
            <person name="Cullen D."/>
            <person name="Martin F."/>
            <person name="Rosso M.-N."/>
            <person name="Henrissat B."/>
            <person name="Hibbett D."/>
            <person name="Martinez A.T."/>
            <person name="Grigoriev I.V."/>
        </authorList>
    </citation>
    <scope>NUCLEOTIDE SEQUENCE</scope>
    <source>
        <strain evidence="3">AH 40177</strain>
    </source>
</reference>
<dbReference type="InterPro" id="IPR013087">
    <property type="entry name" value="Znf_C2H2_type"/>
</dbReference>
<dbReference type="PANTHER" id="PTHR37535">
    <property type="entry name" value="FLUG DOMAIN PROTEIN"/>
    <property type="match status" value="1"/>
</dbReference>
<feature type="domain" description="C2H2-type" evidence="2">
    <location>
        <begin position="659"/>
        <end position="688"/>
    </location>
</feature>
<dbReference type="EMBL" id="JADNRY010000013">
    <property type="protein sequence ID" value="KAF9074299.1"/>
    <property type="molecule type" value="Genomic_DNA"/>
</dbReference>
<dbReference type="OrthoDB" id="3033142at2759"/>
<dbReference type="AlphaFoldDB" id="A0A9P5UCM5"/>
<proteinExistence type="predicted"/>
<feature type="compositionally biased region" description="Basic residues" evidence="1">
    <location>
        <begin position="939"/>
        <end position="948"/>
    </location>
</feature>